<dbReference type="RefSeq" id="WP_203805937.1">
    <property type="nucleotide sequence ID" value="NZ_BOMY01000022.1"/>
</dbReference>
<sequence>MNASSQDPVRARAIQQLNRKRGVQAHVLIYLLANLIQVIVWWAYTPDQFFWPLWSILGWGIGLVFHIWAIYSSSSLDEDRIEQEINRIQRGRPS</sequence>
<evidence type="ECO:0000259" key="2">
    <source>
        <dbReference type="Pfam" id="PF13239"/>
    </source>
</evidence>
<dbReference type="Pfam" id="PF13239">
    <property type="entry name" value="2TM"/>
    <property type="match status" value="1"/>
</dbReference>
<reference evidence="3" key="1">
    <citation type="submission" date="2021-01" db="EMBL/GenBank/DDBJ databases">
        <title>Whole genome shotgun sequence of Actinoplanes tereljensis NBRC 105297.</title>
        <authorList>
            <person name="Komaki H."/>
            <person name="Tamura T."/>
        </authorList>
    </citation>
    <scope>NUCLEOTIDE SEQUENCE</scope>
    <source>
        <strain evidence="3">NBRC 105297</strain>
    </source>
</reference>
<accession>A0A919TRJ8</accession>
<dbReference type="EMBL" id="BOMY01000022">
    <property type="protein sequence ID" value="GIF20358.1"/>
    <property type="molecule type" value="Genomic_DNA"/>
</dbReference>
<dbReference type="AlphaFoldDB" id="A0A919TRJ8"/>
<protein>
    <recommendedName>
        <fullName evidence="2">2TM domain-containing protein</fullName>
    </recommendedName>
</protein>
<gene>
    <name evidence="3" type="ORF">Ate02nite_30880</name>
</gene>
<evidence type="ECO:0000313" key="4">
    <source>
        <dbReference type="Proteomes" id="UP000623608"/>
    </source>
</evidence>
<keyword evidence="1" id="KW-0472">Membrane</keyword>
<organism evidence="3 4">
    <name type="scientific">Paractinoplanes tereljensis</name>
    <dbReference type="NCBI Taxonomy" id="571912"/>
    <lineage>
        <taxon>Bacteria</taxon>
        <taxon>Bacillati</taxon>
        <taxon>Actinomycetota</taxon>
        <taxon>Actinomycetes</taxon>
        <taxon>Micromonosporales</taxon>
        <taxon>Micromonosporaceae</taxon>
        <taxon>Paractinoplanes</taxon>
    </lineage>
</organism>
<feature type="transmembrane region" description="Helical" evidence="1">
    <location>
        <begin position="50"/>
        <end position="71"/>
    </location>
</feature>
<evidence type="ECO:0000313" key="3">
    <source>
        <dbReference type="EMBL" id="GIF20358.1"/>
    </source>
</evidence>
<keyword evidence="1" id="KW-0812">Transmembrane</keyword>
<keyword evidence="4" id="KW-1185">Reference proteome</keyword>
<dbReference type="Proteomes" id="UP000623608">
    <property type="component" value="Unassembled WGS sequence"/>
</dbReference>
<keyword evidence="1" id="KW-1133">Transmembrane helix</keyword>
<feature type="transmembrane region" description="Helical" evidence="1">
    <location>
        <begin position="27"/>
        <end position="44"/>
    </location>
</feature>
<proteinExistence type="predicted"/>
<comment type="caution">
    <text evidence="3">The sequence shown here is derived from an EMBL/GenBank/DDBJ whole genome shotgun (WGS) entry which is preliminary data.</text>
</comment>
<name>A0A919TRJ8_9ACTN</name>
<dbReference type="InterPro" id="IPR025698">
    <property type="entry name" value="2TM_dom"/>
</dbReference>
<evidence type="ECO:0000256" key="1">
    <source>
        <dbReference type="SAM" id="Phobius"/>
    </source>
</evidence>
<feature type="domain" description="2TM" evidence="2">
    <location>
        <begin position="12"/>
        <end position="83"/>
    </location>
</feature>